<protein>
    <submittedName>
        <fullName evidence="1">Uncharacterized protein</fullName>
    </submittedName>
</protein>
<dbReference type="AlphaFoldDB" id="M4C2S8"/>
<dbReference type="Proteomes" id="UP000011713">
    <property type="component" value="Unassembled WGS sequence"/>
</dbReference>
<accession>M4C2S8</accession>
<dbReference type="EMBL" id="JH598139">
    <property type="status" value="NOT_ANNOTATED_CDS"/>
    <property type="molecule type" value="Genomic_DNA"/>
</dbReference>
<reference evidence="1" key="2">
    <citation type="submission" date="2015-06" db="UniProtKB">
        <authorList>
            <consortium name="EnsemblProtists"/>
        </authorList>
    </citation>
    <scope>IDENTIFICATION</scope>
    <source>
        <strain evidence="1">Emoy2</strain>
    </source>
</reference>
<name>M4C2S8_HYAAE</name>
<reference evidence="2" key="1">
    <citation type="journal article" date="2010" name="Science">
        <title>Signatures of adaptation to obligate biotrophy in the Hyaloperonospora arabidopsidis genome.</title>
        <authorList>
            <person name="Baxter L."/>
            <person name="Tripathy S."/>
            <person name="Ishaque N."/>
            <person name="Boot N."/>
            <person name="Cabral A."/>
            <person name="Kemen E."/>
            <person name="Thines M."/>
            <person name="Ah-Fong A."/>
            <person name="Anderson R."/>
            <person name="Badejoko W."/>
            <person name="Bittner-Eddy P."/>
            <person name="Boore J.L."/>
            <person name="Chibucos M.C."/>
            <person name="Coates M."/>
            <person name="Dehal P."/>
            <person name="Delehaunty K."/>
            <person name="Dong S."/>
            <person name="Downton P."/>
            <person name="Dumas B."/>
            <person name="Fabro G."/>
            <person name="Fronick C."/>
            <person name="Fuerstenberg S.I."/>
            <person name="Fulton L."/>
            <person name="Gaulin E."/>
            <person name="Govers F."/>
            <person name="Hughes L."/>
            <person name="Humphray S."/>
            <person name="Jiang R.H."/>
            <person name="Judelson H."/>
            <person name="Kamoun S."/>
            <person name="Kyung K."/>
            <person name="Meijer H."/>
            <person name="Minx P."/>
            <person name="Morris P."/>
            <person name="Nelson J."/>
            <person name="Phuntumart V."/>
            <person name="Qutob D."/>
            <person name="Rehmany A."/>
            <person name="Rougon-Cardoso A."/>
            <person name="Ryden P."/>
            <person name="Torto-Alalibo T."/>
            <person name="Studholme D."/>
            <person name="Wang Y."/>
            <person name="Win J."/>
            <person name="Wood J."/>
            <person name="Clifton S.W."/>
            <person name="Rogers J."/>
            <person name="Van den Ackerveken G."/>
            <person name="Jones J.D."/>
            <person name="McDowell J.M."/>
            <person name="Beynon J."/>
            <person name="Tyler B.M."/>
        </authorList>
    </citation>
    <scope>NUCLEOTIDE SEQUENCE [LARGE SCALE GENOMIC DNA]</scope>
    <source>
        <strain evidence="2">Emoy2</strain>
    </source>
</reference>
<sequence>MADCSVLVRRSVYQAVIEYCSIVSIAVARCGYVVLAPEYEAGAIEQSSSADAVRWKQQGQASPARTKENGLTIIDWCVCVKANYLSCSRQMEE</sequence>
<keyword evidence="2" id="KW-1185">Reference proteome</keyword>
<dbReference type="VEuPathDB" id="FungiDB:HpaG813394"/>
<dbReference type="HOGENOM" id="CLU_2404237_0_0_1"/>
<dbReference type="EnsemblProtists" id="HpaT813394">
    <property type="protein sequence ID" value="HpaP813394"/>
    <property type="gene ID" value="HpaG813394"/>
</dbReference>
<evidence type="ECO:0000313" key="2">
    <source>
        <dbReference type="Proteomes" id="UP000011713"/>
    </source>
</evidence>
<dbReference type="InParanoid" id="M4C2S8"/>
<organism evidence="1 2">
    <name type="scientific">Hyaloperonospora arabidopsidis (strain Emoy2)</name>
    <name type="common">Downy mildew agent</name>
    <name type="synonym">Peronospora arabidopsidis</name>
    <dbReference type="NCBI Taxonomy" id="559515"/>
    <lineage>
        <taxon>Eukaryota</taxon>
        <taxon>Sar</taxon>
        <taxon>Stramenopiles</taxon>
        <taxon>Oomycota</taxon>
        <taxon>Peronosporomycetes</taxon>
        <taxon>Peronosporales</taxon>
        <taxon>Peronosporaceae</taxon>
        <taxon>Hyaloperonospora</taxon>
    </lineage>
</organism>
<evidence type="ECO:0000313" key="1">
    <source>
        <dbReference type="EnsemblProtists" id="HpaP813394"/>
    </source>
</evidence>
<proteinExistence type="predicted"/>